<name>A0ABS2U478_9ACTN</name>
<dbReference type="EMBL" id="JADKYB010000037">
    <property type="protein sequence ID" value="MBM9510422.1"/>
    <property type="molecule type" value="Genomic_DNA"/>
</dbReference>
<dbReference type="RefSeq" id="WP_205364403.1">
    <property type="nucleotide sequence ID" value="NZ_JADKYB010000037.1"/>
</dbReference>
<comment type="caution">
    <text evidence="2">The sequence shown here is derived from an EMBL/GenBank/DDBJ whole genome shotgun (WGS) entry which is preliminary data.</text>
</comment>
<dbReference type="Proteomes" id="UP000749040">
    <property type="component" value="Unassembled WGS sequence"/>
</dbReference>
<accession>A0ABS2U478</accession>
<organism evidence="2 3">
    <name type="scientific">Actinacidiphila acididurans</name>
    <dbReference type="NCBI Taxonomy" id="2784346"/>
    <lineage>
        <taxon>Bacteria</taxon>
        <taxon>Bacillati</taxon>
        <taxon>Actinomycetota</taxon>
        <taxon>Actinomycetes</taxon>
        <taxon>Kitasatosporales</taxon>
        <taxon>Streptomycetaceae</taxon>
        <taxon>Actinacidiphila</taxon>
    </lineage>
</organism>
<evidence type="ECO:0000259" key="1">
    <source>
        <dbReference type="Pfam" id="PF01814"/>
    </source>
</evidence>
<gene>
    <name evidence="2" type="ORF">ITX44_38855</name>
</gene>
<protein>
    <submittedName>
        <fullName evidence="2">Hemerythrin domain-containing protein</fullName>
    </submittedName>
</protein>
<dbReference type="Pfam" id="PF01814">
    <property type="entry name" value="Hemerythrin"/>
    <property type="match status" value="1"/>
</dbReference>
<dbReference type="Gene3D" id="1.20.120.520">
    <property type="entry name" value="nmb1532 protein domain like"/>
    <property type="match status" value="1"/>
</dbReference>
<sequence>MTTEIERIVTANDPDRINFTEMYVTHDAFRRDLERLAGAAAAGRTDAPRVREGWETFKRQLHVHHTVEDAWLWPRLRERVAGRADALALLDAMEAEHGVLDPQLAAVDAAMDARAPHLTQKVEELRATLDVHLAHEEADALPLIEAVMTPKDWGGFRGAMARRQKLSGAAEWMPWITDGMAPAEARKWLQRMPPPLRLLYRLSWQPRYRGRDLWSF</sequence>
<evidence type="ECO:0000313" key="2">
    <source>
        <dbReference type="EMBL" id="MBM9510422.1"/>
    </source>
</evidence>
<feature type="domain" description="Hemerythrin-like" evidence="1">
    <location>
        <begin position="22"/>
        <end position="144"/>
    </location>
</feature>
<proteinExistence type="predicted"/>
<reference evidence="2 3" key="1">
    <citation type="submission" date="2021-01" db="EMBL/GenBank/DDBJ databases">
        <title>Streptomyces acididurans sp. nov., isolated from a peat swamp forest soil.</title>
        <authorList>
            <person name="Chantavorakit T."/>
            <person name="Duangmal K."/>
        </authorList>
    </citation>
    <scope>NUCLEOTIDE SEQUENCE [LARGE SCALE GENOMIC DNA]</scope>
    <source>
        <strain evidence="2 3">KK5PA1</strain>
    </source>
</reference>
<dbReference type="CDD" id="cd12108">
    <property type="entry name" value="Hr-like"/>
    <property type="match status" value="1"/>
</dbReference>
<evidence type="ECO:0000313" key="3">
    <source>
        <dbReference type="Proteomes" id="UP000749040"/>
    </source>
</evidence>
<dbReference type="InterPro" id="IPR012312">
    <property type="entry name" value="Hemerythrin-like"/>
</dbReference>
<keyword evidence="3" id="KW-1185">Reference proteome</keyword>